<evidence type="ECO:0000256" key="4">
    <source>
        <dbReference type="ARBA" id="ARBA00030759"/>
    </source>
</evidence>
<dbReference type="Pfam" id="PF13519">
    <property type="entry name" value="VWA_2"/>
    <property type="match status" value="1"/>
</dbReference>
<evidence type="ECO:0000259" key="6">
    <source>
        <dbReference type="PROSITE" id="PS50234"/>
    </source>
</evidence>
<dbReference type="Gene3D" id="3.40.50.300">
    <property type="entry name" value="P-loop containing nucleotide triphosphate hydrolases"/>
    <property type="match status" value="1"/>
</dbReference>
<dbReference type="Gene3D" id="1.10.8.80">
    <property type="entry name" value="Magnesium chelatase subunit I, C-Terminal domain"/>
    <property type="match status" value="1"/>
</dbReference>
<dbReference type="InterPro" id="IPR052989">
    <property type="entry name" value="Mg-chelatase_DI-like"/>
</dbReference>
<organism evidence="7 8">
    <name type="scientific">Candidatus Schekmanbacteria bacterium RBG_16_38_11</name>
    <dbReference type="NCBI Taxonomy" id="1817880"/>
    <lineage>
        <taxon>Bacteria</taxon>
        <taxon>Candidatus Schekmaniibacteriota</taxon>
    </lineage>
</organism>
<dbReference type="Pfam" id="PF01078">
    <property type="entry name" value="Mg_chelatase"/>
    <property type="match status" value="1"/>
</dbReference>
<name>A0A1F7S1H2_9BACT</name>
<dbReference type="InterPro" id="IPR036465">
    <property type="entry name" value="vWFA_dom_sf"/>
</dbReference>
<dbReference type="InterPro" id="IPR003593">
    <property type="entry name" value="AAA+_ATPase"/>
</dbReference>
<dbReference type="PANTHER" id="PTHR35023">
    <property type="entry name" value="CHELATASE-RELATED"/>
    <property type="match status" value="1"/>
</dbReference>
<feature type="domain" description="VWFA" evidence="6">
    <location>
        <begin position="484"/>
        <end position="679"/>
    </location>
</feature>
<protein>
    <recommendedName>
        <fullName evidence="4">Mg-protoporphyrin IX chelatase</fullName>
    </recommendedName>
</protein>
<dbReference type="Proteomes" id="UP000178435">
    <property type="component" value="Unassembled WGS sequence"/>
</dbReference>
<evidence type="ECO:0000256" key="5">
    <source>
        <dbReference type="SAM" id="MobiDB-lite"/>
    </source>
</evidence>
<feature type="region of interest" description="Disordered" evidence="5">
    <location>
        <begin position="357"/>
        <end position="386"/>
    </location>
</feature>
<dbReference type="Gene3D" id="3.40.50.410">
    <property type="entry name" value="von Willebrand factor, type A domain"/>
    <property type="match status" value="1"/>
</dbReference>
<proteinExistence type="inferred from homology"/>
<dbReference type="GO" id="GO:0005524">
    <property type="term" value="F:ATP binding"/>
    <property type="evidence" value="ECO:0007669"/>
    <property type="project" value="UniProtKB-KW"/>
</dbReference>
<reference evidence="7 8" key="1">
    <citation type="journal article" date="2016" name="Nat. Commun.">
        <title>Thousands of microbial genomes shed light on interconnected biogeochemical processes in an aquifer system.</title>
        <authorList>
            <person name="Anantharaman K."/>
            <person name="Brown C.T."/>
            <person name="Hug L.A."/>
            <person name="Sharon I."/>
            <person name="Castelle C.J."/>
            <person name="Probst A.J."/>
            <person name="Thomas B.C."/>
            <person name="Singh A."/>
            <person name="Wilkins M.J."/>
            <person name="Karaoz U."/>
            <person name="Brodie E.L."/>
            <person name="Williams K.H."/>
            <person name="Hubbard S.S."/>
            <person name="Banfield J.F."/>
        </authorList>
    </citation>
    <scope>NUCLEOTIDE SEQUENCE [LARGE SCALE GENOMIC DNA]</scope>
</reference>
<dbReference type="AlphaFoldDB" id="A0A1F7S1H2"/>
<dbReference type="PROSITE" id="PS50234">
    <property type="entry name" value="VWFA"/>
    <property type="match status" value="1"/>
</dbReference>
<dbReference type="InterPro" id="IPR041628">
    <property type="entry name" value="ChlI/MoxR_AAA_lid"/>
</dbReference>
<dbReference type="SUPFAM" id="SSF52540">
    <property type="entry name" value="P-loop containing nucleoside triphosphate hydrolases"/>
    <property type="match status" value="1"/>
</dbReference>
<dbReference type="PANTHER" id="PTHR35023:SF1">
    <property type="entry name" value="MG-PROTOPORPHYRIN IX CHELATASE"/>
    <property type="match status" value="1"/>
</dbReference>
<dbReference type="InterPro" id="IPR000523">
    <property type="entry name" value="Mg_chelatse_chII-like_cat_dom"/>
</dbReference>
<evidence type="ECO:0000256" key="3">
    <source>
        <dbReference type="ARBA" id="ARBA00022840"/>
    </source>
</evidence>
<dbReference type="EMBL" id="MGDF01000004">
    <property type="protein sequence ID" value="OGL47629.1"/>
    <property type="molecule type" value="Genomic_DNA"/>
</dbReference>
<evidence type="ECO:0000313" key="8">
    <source>
        <dbReference type="Proteomes" id="UP000178435"/>
    </source>
</evidence>
<dbReference type="CDD" id="cd01451">
    <property type="entry name" value="vWA_Magnesium_chelatase"/>
    <property type="match status" value="1"/>
</dbReference>
<comment type="similarity">
    <text evidence="1">Belongs to the Mg-chelatase subunits D/I family.</text>
</comment>
<keyword evidence="2" id="KW-0547">Nucleotide-binding</keyword>
<dbReference type="InterPro" id="IPR002035">
    <property type="entry name" value="VWF_A"/>
</dbReference>
<gene>
    <name evidence="7" type="ORF">A2149_09100</name>
</gene>
<evidence type="ECO:0000256" key="1">
    <source>
        <dbReference type="ARBA" id="ARBA00005799"/>
    </source>
</evidence>
<dbReference type="InterPro" id="IPR027417">
    <property type="entry name" value="P-loop_NTPase"/>
</dbReference>
<dbReference type="SMART" id="SM00382">
    <property type="entry name" value="AAA"/>
    <property type="match status" value="1"/>
</dbReference>
<dbReference type="SUPFAM" id="SSF53300">
    <property type="entry name" value="vWA-like"/>
    <property type="match status" value="1"/>
</dbReference>
<feature type="compositionally biased region" description="Basic and acidic residues" evidence="5">
    <location>
        <begin position="365"/>
        <end position="385"/>
    </location>
</feature>
<dbReference type="Pfam" id="PF17863">
    <property type="entry name" value="AAA_lid_2"/>
    <property type="match status" value="1"/>
</dbReference>
<dbReference type="InterPro" id="IPR041702">
    <property type="entry name" value="BchD/ChlD_VWA"/>
</dbReference>
<sequence length="684" mass="76374">MQKLHHIERTLFPFVAMVRQESMKLALILNAINPQVGGVLIRGEKGTGKSTAVRALAEILPKIDVVKGCAFSCNPHIFTELCPYCKERVLNREESLAGRKNGIERRRVKVVDLPLGSTEDRLLGSLDLEKAIKFGKKELEPGILAEVNQGILYVDEINLLDDHVIDVILDAATSGINVVEREGISFSHPSRFILVGTMNPEEGELRPQLLDRIALHVEVKGIDNIDERVSITLLRNEFERDPVGFRKKFEGESRRLAKKIEKAQQLLKEINIPDNILMLICKMCKELDVEGHRPDAMVLKTAVTLVAYNGRTELTQADLKKAGELIFPFRMRANPFGSDAAADEIIDQLVDELSKDMDDFFPPQDQDKPDLESTEEQKEKVEGKTHRIGTPVQIPKDMTKRKADRKMRSGSGKRIKSLSVGRKGRYIKHNIPKGVTSDIAFDATVRASAPYQKTRRMNKVSDHAIIIHKEDIRGKVRQSKVSTLIVLAVDSSGTMGALDRMECAKGTVFSLLMDAYQSRDRVAMVAFRGNDARVILPPTNGVELAKKLLTDLPTGGKTPLGLGLMKALNLIKNEKKKDETIVPILVLLTDGRANISIIPGADPMEEIEKLAEMISLENIYSIVIDTEVTKSMKFLNFSFGFAKDIAEKMGARYFRIDQLDYQSLGSLITMEKNFVLNKIDKKAG</sequence>
<comment type="caution">
    <text evidence="7">The sequence shown here is derived from an EMBL/GenBank/DDBJ whole genome shotgun (WGS) entry which is preliminary data.</text>
</comment>
<accession>A0A1F7S1H2</accession>
<dbReference type="SMART" id="SM00327">
    <property type="entry name" value="VWA"/>
    <property type="match status" value="1"/>
</dbReference>
<dbReference type="CDD" id="cd00009">
    <property type="entry name" value="AAA"/>
    <property type="match status" value="1"/>
</dbReference>
<evidence type="ECO:0000256" key="2">
    <source>
        <dbReference type="ARBA" id="ARBA00022741"/>
    </source>
</evidence>
<keyword evidence="3" id="KW-0067">ATP-binding</keyword>
<evidence type="ECO:0000313" key="7">
    <source>
        <dbReference type="EMBL" id="OGL47629.1"/>
    </source>
</evidence>